<dbReference type="SUPFAM" id="SSF51735">
    <property type="entry name" value="NAD(P)-binding Rossmann-fold domains"/>
    <property type="match status" value="1"/>
</dbReference>
<dbReference type="KEGG" id="sdyn:Mal52_39150"/>
<dbReference type="Pfam" id="PF22725">
    <property type="entry name" value="GFO_IDH_MocA_C3"/>
    <property type="match status" value="1"/>
</dbReference>
<feature type="domain" description="GFO/IDH/MocA-like oxidoreductase" evidence="2">
    <location>
        <begin position="198"/>
        <end position="329"/>
    </location>
</feature>
<dbReference type="InterPro" id="IPR000683">
    <property type="entry name" value="Gfo/Idh/MocA-like_OxRdtase_N"/>
</dbReference>
<dbReference type="GO" id="GO:0016798">
    <property type="term" value="F:hydrolase activity, acting on glycosyl bonds"/>
    <property type="evidence" value="ECO:0007669"/>
    <property type="project" value="UniProtKB-KW"/>
</dbReference>
<dbReference type="InterPro" id="IPR055170">
    <property type="entry name" value="GFO_IDH_MocA-like_dom"/>
</dbReference>
<accession>A0A517ZSE3</accession>
<dbReference type="EC" id="3.2.1.-" evidence="3"/>
<dbReference type="PANTHER" id="PTHR43818:SF5">
    <property type="entry name" value="OXIDOREDUCTASE FAMILY PROTEIN"/>
    <property type="match status" value="1"/>
</dbReference>
<dbReference type="GO" id="GO:0000166">
    <property type="term" value="F:nucleotide binding"/>
    <property type="evidence" value="ECO:0007669"/>
    <property type="project" value="InterPro"/>
</dbReference>
<dbReference type="EMBL" id="CP036276">
    <property type="protein sequence ID" value="QDU45421.1"/>
    <property type="molecule type" value="Genomic_DNA"/>
</dbReference>
<organism evidence="3 4">
    <name type="scientific">Symmachiella dynata</name>
    <dbReference type="NCBI Taxonomy" id="2527995"/>
    <lineage>
        <taxon>Bacteria</taxon>
        <taxon>Pseudomonadati</taxon>
        <taxon>Planctomycetota</taxon>
        <taxon>Planctomycetia</taxon>
        <taxon>Planctomycetales</taxon>
        <taxon>Planctomycetaceae</taxon>
        <taxon>Symmachiella</taxon>
    </lineage>
</organism>
<dbReference type="SUPFAM" id="SSF55347">
    <property type="entry name" value="Glyceraldehyde-3-phosphate dehydrogenase-like, C-terminal domain"/>
    <property type="match status" value="1"/>
</dbReference>
<evidence type="ECO:0000259" key="2">
    <source>
        <dbReference type="Pfam" id="PF22725"/>
    </source>
</evidence>
<keyword evidence="3" id="KW-0378">Hydrolase</keyword>
<name>A0A517ZSE3_9PLAN</name>
<dbReference type="Pfam" id="PF01408">
    <property type="entry name" value="GFO_IDH_MocA"/>
    <property type="match status" value="1"/>
</dbReference>
<protein>
    <submittedName>
        <fullName evidence="3">Glycosyl hydrolase family 109 protein 1</fullName>
        <ecNumber evidence="3">3.2.1.-</ecNumber>
    </submittedName>
</protein>
<sequence>MSDHASHTGSAQPSRRSFLKTSTAAVTTGALAANLMLPTGAHAGESNILKVGLIGCGGRGTGAAKDALSADPNTKLVAMADTFADKIEIKLSELKKQKIADRVDVAEDMKFVGFDAYKQLLATDVDVVLLTTPPHFRPQQLQAAIDAGKHVFAEKPVAVDAPGVRAVMETCKQAKEKNLSVVSGLCWRYHYGKRAALDQVLSGGIGDVVSIQCTYNTSGLWHHDRQPGWSDMEWQLRNWLYFTWLSGDHINEQHIHSLDKMAWAMGDEPPIKATGIGGRLSRTDPKYGNVYDHFSTVYEYPNGVKGFASCRQQNGCDNNVTDFVMGSKGICNVFGHKTVDLAGKPLWKYKGENNNMYKTEHEELFSSIRNNAPINNGEYMTRSTLLAIMGRMSAYTGKTITWEDAMNSKENLTPPKYDWVSMDVAPIAMPGVTQFS</sequence>
<dbReference type="InterPro" id="IPR006311">
    <property type="entry name" value="TAT_signal"/>
</dbReference>
<proteinExistence type="predicted"/>
<dbReference type="Proteomes" id="UP000319383">
    <property type="component" value="Chromosome"/>
</dbReference>
<dbReference type="PANTHER" id="PTHR43818">
    <property type="entry name" value="BCDNA.GH03377"/>
    <property type="match status" value="1"/>
</dbReference>
<dbReference type="Gene3D" id="3.40.50.720">
    <property type="entry name" value="NAD(P)-binding Rossmann-like Domain"/>
    <property type="match status" value="1"/>
</dbReference>
<dbReference type="PROSITE" id="PS51318">
    <property type="entry name" value="TAT"/>
    <property type="match status" value="1"/>
</dbReference>
<dbReference type="RefSeq" id="WP_145377808.1">
    <property type="nucleotide sequence ID" value="NZ_CP036276.1"/>
</dbReference>
<keyword evidence="4" id="KW-1185">Reference proteome</keyword>
<evidence type="ECO:0000259" key="1">
    <source>
        <dbReference type="Pfam" id="PF01408"/>
    </source>
</evidence>
<evidence type="ECO:0000313" key="3">
    <source>
        <dbReference type="EMBL" id="QDU45421.1"/>
    </source>
</evidence>
<gene>
    <name evidence="3" type="ORF">Mal52_39150</name>
</gene>
<reference evidence="3 4" key="1">
    <citation type="submission" date="2019-02" db="EMBL/GenBank/DDBJ databases">
        <title>Deep-cultivation of Planctomycetes and their phenomic and genomic characterization uncovers novel biology.</title>
        <authorList>
            <person name="Wiegand S."/>
            <person name="Jogler M."/>
            <person name="Boedeker C."/>
            <person name="Pinto D."/>
            <person name="Vollmers J."/>
            <person name="Rivas-Marin E."/>
            <person name="Kohn T."/>
            <person name="Peeters S.H."/>
            <person name="Heuer A."/>
            <person name="Rast P."/>
            <person name="Oberbeckmann S."/>
            <person name="Bunk B."/>
            <person name="Jeske O."/>
            <person name="Meyerdierks A."/>
            <person name="Storesund J.E."/>
            <person name="Kallscheuer N."/>
            <person name="Luecker S."/>
            <person name="Lage O.M."/>
            <person name="Pohl T."/>
            <person name="Merkel B.J."/>
            <person name="Hornburger P."/>
            <person name="Mueller R.-W."/>
            <person name="Bruemmer F."/>
            <person name="Labrenz M."/>
            <person name="Spormann A.M."/>
            <person name="Op den Camp H."/>
            <person name="Overmann J."/>
            <person name="Amann R."/>
            <person name="Jetten M.S.M."/>
            <person name="Mascher T."/>
            <person name="Medema M.H."/>
            <person name="Devos D.P."/>
            <person name="Kaster A.-K."/>
            <person name="Ovreas L."/>
            <person name="Rohde M."/>
            <person name="Galperin M.Y."/>
            <person name="Jogler C."/>
        </authorList>
    </citation>
    <scope>NUCLEOTIDE SEQUENCE [LARGE SCALE GENOMIC DNA]</scope>
    <source>
        <strain evidence="3 4">Mal52</strain>
    </source>
</reference>
<dbReference type="InterPro" id="IPR019546">
    <property type="entry name" value="TAT_signal_bac_arc"/>
</dbReference>
<feature type="domain" description="Gfo/Idh/MocA-like oxidoreductase N-terminal" evidence="1">
    <location>
        <begin position="49"/>
        <end position="177"/>
    </location>
</feature>
<evidence type="ECO:0000313" key="4">
    <source>
        <dbReference type="Proteomes" id="UP000319383"/>
    </source>
</evidence>
<dbReference type="AlphaFoldDB" id="A0A517ZSE3"/>
<keyword evidence="3" id="KW-0326">Glycosidase</keyword>
<dbReference type="InterPro" id="IPR050463">
    <property type="entry name" value="Gfo/Idh/MocA_oxidrdct_glycsds"/>
</dbReference>
<dbReference type="InterPro" id="IPR036291">
    <property type="entry name" value="NAD(P)-bd_dom_sf"/>
</dbReference>
<dbReference type="Gene3D" id="3.30.360.10">
    <property type="entry name" value="Dihydrodipicolinate Reductase, domain 2"/>
    <property type="match status" value="1"/>
</dbReference>
<dbReference type="NCBIfam" id="TIGR01409">
    <property type="entry name" value="TAT_signal_seq"/>
    <property type="match status" value="1"/>
</dbReference>